<dbReference type="Pfam" id="PF07733">
    <property type="entry name" value="DNA_pol3_alpha"/>
    <property type="match status" value="2"/>
</dbReference>
<keyword evidence="6" id="KW-0068">Autocatalytic cleavage</keyword>
<dbReference type="InterPro" id="IPR004042">
    <property type="entry name" value="Intein_endonuc_central"/>
</dbReference>
<dbReference type="CDD" id="cd04485">
    <property type="entry name" value="DnaE_OBF"/>
    <property type="match status" value="1"/>
</dbReference>
<dbReference type="Gene3D" id="1.10.10.1600">
    <property type="entry name" value="Bacterial DNA polymerase III alpha subunit, thumb domain"/>
    <property type="match status" value="1"/>
</dbReference>
<evidence type="ECO:0000256" key="8">
    <source>
        <dbReference type="ARBA" id="ARBA00023000"/>
    </source>
</evidence>
<evidence type="ECO:0000256" key="2">
    <source>
        <dbReference type="ARBA" id="ARBA00012417"/>
    </source>
</evidence>
<dbReference type="PANTHER" id="PTHR32294">
    <property type="entry name" value="DNA POLYMERASE III SUBUNIT ALPHA"/>
    <property type="match status" value="1"/>
</dbReference>
<dbReference type="InterPro" id="IPR029460">
    <property type="entry name" value="DNAPol_HHH"/>
</dbReference>
<keyword evidence="12" id="KW-1185">Reference proteome</keyword>
<dbReference type="InterPro" id="IPR004365">
    <property type="entry name" value="NA-bd_OB_tRNA"/>
</dbReference>
<keyword evidence="7" id="KW-0239">DNA-directed DNA polymerase</keyword>
<dbReference type="InterPro" id="IPR030934">
    <property type="entry name" value="Intein_C"/>
</dbReference>
<reference evidence="11 12" key="1">
    <citation type="journal article" date="2021" name="Syst. Appl. Microbiol.">
        <title>Persephonella atlantica sp. nov.: How to adapt to physico-chemical gradients in high temperature hydrothermal habitats.</title>
        <authorList>
            <person name="Francois D.X."/>
            <person name="Godfroy A."/>
            <person name="Mathien C."/>
            <person name="Aube J."/>
            <person name="Cathalot C."/>
            <person name="Lesongeur F."/>
            <person name="L'Haridon S."/>
            <person name="Philippon X."/>
            <person name="Roussel E.G."/>
        </authorList>
    </citation>
    <scope>NUCLEOTIDE SEQUENCE [LARGE SCALE GENOMIC DNA]</scope>
    <source>
        <strain evidence="11 12">MO1340</strain>
    </source>
</reference>
<sequence length="1224" mass="139747">MGFPEYFLIVQDFINHAKQNGIPVGPGRGCLFPEADVYLADGSTVKIKDIKIGQFVITHKGNILPVVNKFEYDIKEEVISLKVGSEELILTSDHKVYAVKSERCTVNSEKQKAVICKPSCERYCSTKPYLQYKPEWIQAGQLKAGDFVVFPRMYSKNEEIVFDILDYVEHKPYLKYDDKYVWYEISGKITKKIPRFIPFDKEFAKLLGYYIAEGWSRLGNRENAVGFGFNKNEIVYAKEVQKLLKTIFEIDSSITLHKTKNSLQVIGYSRIVGEFLSSLAGKGANNKKIDEIIIYKGKDEYVKTLIAYMFRGDGHDGRSNKTISIKYSTTSYKLATQLKLLLGRFGYYSSINKRKNRKKWSIEYSIKLSGKQLLNWNNDFVEFPINVPDQKFFRNDSFFVDEKYIYIKIKSVKKLQYKGKVYDISVPFDTSFVSNGFAVHNSAAGSLVAYVLGITDVDPLQHGLIFERFLNPDRISMPDIDVDFCMESRPKVIEYVKQKYGENAVAQIITYNFMKSKMVIRDVARTLGFSYTEADKIAKMILPGPVQGSTLTIEENLEANPEFRKLYETDERVRQLIDLAKKLEGSARHTGIHAAGVVIAPGPLDEYVPVYVDKDGTKATQFDMGTLEMLGLVKMDFLGLKTLTELDYMKKLIKERHGVELNFLELGFDDPKVYKLLQSGKTTGVFQLESKGMQNLLTRLKPDKFDEIIAILALFRPGPLMSGMVDDFIDRKHGRKPVEYPFEEVKDILEETYGLVVYQEQVMFMANILSGFTMAEADTLRKAIGKKKADVMAKMKDRFISGAVERGFDREKITKLWEDIEKFASYSFNKSHSTAYAYLTYWTAYVKTYYPEEFFAVKLSTEGNDDKFLNLLIDMEDFGIRLLPPDVNKSKAEFSIEDKGKIRFGLARIKNVGEQSAKDIVKEREENGLYKDIFDISERLDSKKLNKRVLEALIKAGAFDFTGIDRGVMLASVDKALSAGQKARQQKASGQNSLFGIMETATHPVVSYEKVEPIPEKRKLHMEKEVLGFYLSGHPLKAYEKELKGYVTKINKLIEKKTGDKVRIAGVISDIKRKKTRSGSTMAVLTVQDETGIIDVRAFPDKMEDSSFLEEDRIVVIEGTIEINEEQERVSMNANDIMPVEQINKQVKAVRFVLSKEKAVNGMALKLKEICEKYRGDKDVIIEVYQPGKFRCEIMANSSYAVEISDEFKQEISKLLSPEEFFFE</sequence>
<evidence type="ECO:0000256" key="3">
    <source>
        <dbReference type="ARBA" id="ARBA00022679"/>
    </source>
</evidence>
<name>A0ABS1GFC9_9AQUI</name>
<dbReference type="NCBIfam" id="TIGR01443">
    <property type="entry name" value="intein_Cterm"/>
    <property type="match status" value="1"/>
</dbReference>
<dbReference type="PROSITE" id="PS50817">
    <property type="entry name" value="INTEIN_N_TER"/>
    <property type="match status" value="1"/>
</dbReference>
<evidence type="ECO:0000313" key="11">
    <source>
        <dbReference type="EMBL" id="MBK3331603.1"/>
    </source>
</evidence>
<dbReference type="InterPro" id="IPR036844">
    <property type="entry name" value="Hint_dom_sf"/>
</dbReference>
<dbReference type="SMART" id="SM00305">
    <property type="entry name" value="HintC"/>
    <property type="match status" value="1"/>
</dbReference>
<comment type="caution">
    <text evidence="11">The sequence shown here is derived from an EMBL/GenBank/DDBJ whole genome shotgun (WGS) entry which is preliminary data.</text>
</comment>
<dbReference type="PRINTS" id="PR00379">
    <property type="entry name" value="INTEIN"/>
</dbReference>
<dbReference type="EMBL" id="JAACYA010000001">
    <property type="protein sequence ID" value="MBK3331603.1"/>
    <property type="molecule type" value="Genomic_DNA"/>
</dbReference>
<organism evidence="11 12">
    <name type="scientific">Persephonella atlantica</name>
    <dbReference type="NCBI Taxonomy" id="2699429"/>
    <lineage>
        <taxon>Bacteria</taxon>
        <taxon>Pseudomonadati</taxon>
        <taxon>Aquificota</taxon>
        <taxon>Aquificia</taxon>
        <taxon>Aquificales</taxon>
        <taxon>Hydrogenothermaceae</taxon>
        <taxon>Persephonella</taxon>
    </lineage>
</organism>
<dbReference type="PANTHER" id="PTHR32294:SF0">
    <property type="entry name" value="DNA POLYMERASE III SUBUNIT ALPHA"/>
    <property type="match status" value="1"/>
</dbReference>
<keyword evidence="5" id="KW-0235">DNA replication</keyword>
<dbReference type="SMART" id="SM00306">
    <property type="entry name" value="HintN"/>
    <property type="match status" value="1"/>
</dbReference>
<evidence type="ECO:0000256" key="7">
    <source>
        <dbReference type="ARBA" id="ARBA00022932"/>
    </source>
</evidence>
<dbReference type="SUPFAM" id="SSF51294">
    <property type="entry name" value="Hedgehog/intein (Hint) domain"/>
    <property type="match status" value="1"/>
</dbReference>
<dbReference type="PROSITE" id="PS50819">
    <property type="entry name" value="INTEIN_ENDONUCLEASE"/>
    <property type="match status" value="1"/>
</dbReference>
<dbReference type="GO" id="GO:0003887">
    <property type="term" value="F:DNA-directed DNA polymerase activity"/>
    <property type="evidence" value="ECO:0007669"/>
    <property type="project" value="UniProtKB-EC"/>
</dbReference>
<feature type="domain" description="DOD-type homing endonuclease" evidence="10">
    <location>
        <begin position="206"/>
        <end position="347"/>
    </location>
</feature>
<keyword evidence="8" id="KW-0651">Protein splicing</keyword>
<dbReference type="InterPro" id="IPR003586">
    <property type="entry name" value="Hint_dom_C"/>
</dbReference>
<comment type="subcellular location">
    <subcellularLocation>
        <location evidence="1">Cytoplasm</location>
    </subcellularLocation>
</comment>
<dbReference type="InterPro" id="IPR041931">
    <property type="entry name" value="DNA_pol3_alpha_thumb_dom"/>
</dbReference>
<dbReference type="Gene3D" id="3.10.28.10">
    <property type="entry name" value="Homing endonucleases"/>
    <property type="match status" value="1"/>
</dbReference>
<evidence type="ECO:0000256" key="1">
    <source>
        <dbReference type="ARBA" id="ARBA00004496"/>
    </source>
</evidence>
<keyword evidence="3 11" id="KW-0808">Transferase</keyword>
<keyword evidence="4 11" id="KW-0548">Nucleotidyltransferase</keyword>
<dbReference type="InterPro" id="IPR012340">
    <property type="entry name" value="NA-bd_OB-fold"/>
</dbReference>
<dbReference type="InterPro" id="IPR006141">
    <property type="entry name" value="Intein_N"/>
</dbReference>
<dbReference type="Gene3D" id="2.40.50.140">
    <property type="entry name" value="Nucleic acid-binding proteins"/>
    <property type="match status" value="1"/>
</dbReference>
<dbReference type="Proteomes" id="UP000772812">
    <property type="component" value="Unassembled WGS sequence"/>
</dbReference>
<comment type="catalytic activity">
    <reaction evidence="9">
        <text>DNA(n) + a 2'-deoxyribonucleoside 5'-triphosphate = DNA(n+1) + diphosphate</text>
        <dbReference type="Rhea" id="RHEA:22508"/>
        <dbReference type="Rhea" id="RHEA-COMP:17339"/>
        <dbReference type="Rhea" id="RHEA-COMP:17340"/>
        <dbReference type="ChEBI" id="CHEBI:33019"/>
        <dbReference type="ChEBI" id="CHEBI:61560"/>
        <dbReference type="ChEBI" id="CHEBI:173112"/>
        <dbReference type="EC" id="2.7.7.7"/>
    </reaction>
</comment>
<dbReference type="Gene3D" id="1.10.150.870">
    <property type="match status" value="1"/>
</dbReference>
<evidence type="ECO:0000256" key="4">
    <source>
        <dbReference type="ARBA" id="ARBA00022695"/>
    </source>
</evidence>
<evidence type="ECO:0000256" key="9">
    <source>
        <dbReference type="ARBA" id="ARBA00049244"/>
    </source>
</evidence>
<dbReference type="Pfam" id="PF17657">
    <property type="entry name" value="DNA_pol3_finger"/>
    <property type="match status" value="1"/>
</dbReference>
<dbReference type="SUPFAM" id="SSF55608">
    <property type="entry name" value="Homing endonucleases"/>
    <property type="match status" value="1"/>
</dbReference>
<dbReference type="InterPro" id="IPR004860">
    <property type="entry name" value="LAGLIDADG_dom"/>
</dbReference>
<dbReference type="InterPro" id="IPR027434">
    <property type="entry name" value="Homing_endonucl"/>
</dbReference>
<dbReference type="InterPro" id="IPR003587">
    <property type="entry name" value="Hint_dom_N"/>
</dbReference>
<dbReference type="InterPro" id="IPR004805">
    <property type="entry name" value="DnaE2/DnaE/PolC"/>
</dbReference>
<dbReference type="InterPro" id="IPR011708">
    <property type="entry name" value="DNA_pol3_alpha_NTPase_dom"/>
</dbReference>
<dbReference type="Pfam" id="PF01336">
    <property type="entry name" value="tRNA_anti-codon"/>
    <property type="match status" value="1"/>
</dbReference>
<dbReference type="InterPro" id="IPR006142">
    <property type="entry name" value="INTEIN"/>
</dbReference>
<protein>
    <recommendedName>
        <fullName evidence="2">DNA-directed DNA polymerase</fullName>
        <ecNumber evidence="2">2.7.7.7</ecNumber>
    </recommendedName>
</protein>
<accession>A0ABS1GFC9</accession>
<proteinExistence type="predicted"/>
<dbReference type="EC" id="2.7.7.7" evidence="2"/>
<dbReference type="PROSITE" id="PS50818">
    <property type="entry name" value="INTEIN_C_TER"/>
    <property type="match status" value="1"/>
</dbReference>
<dbReference type="InterPro" id="IPR040982">
    <property type="entry name" value="DNA_pol3_finger"/>
</dbReference>
<evidence type="ECO:0000313" key="12">
    <source>
        <dbReference type="Proteomes" id="UP000772812"/>
    </source>
</evidence>
<evidence type="ECO:0000259" key="10">
    <source>
        <dbReference type="PROSITE" id="PS50819"/>
    </source>
</evidence>
<gene>
    <name evidence="11" type="primary">dnaE</name>
    <name evidence="11" type="ORF">GWK41_00820</name>
</gene>
<dbReference type="Gene3D" id="2.170.16.10">
    <property type="entry name" value="Hedgehog/Intein (Hint) domain"/>
    <property type="match status" value="2"/>
</dbReference>
<dbReference type="Pfam" id="PF14528">
    <property type="entry name" value="LAGLIDADG_3"/>
    <property type="match status" value="1"/>
</dbReference>
<dbReference type="Pfam" id="PF14579">
    <property type="entry name" value="HHH_6"/>
    <property type="match status" value="1"/>
</dbReference>
<dbReference type="CDD" id="cd00081">
    <property type="entry name" value="Hint"/>
    <property type="match status" value="2"/>
</dbReference>
<evidence type="ECO:0000256" key="6">
    <source>
        <dbReference type="ARBA" id="ARBA00022813"/>
    </source>
</evidence>
<evidence type="ECO:0000256" key="5">
    <source>
        <dbReference type="ARBA" id="ARBA00022705"/>
    </source>
</evidence>
<dbReference type="SUPFAM" id="SSF50249">
    <property type="entry name" value="Nucleic acid-binding proteins"/>
    <property type="match status" value="1"/>
</dbReference>
<dbReference type="NCBIfam" id="TIGR00594">
    <property type="entry name" value="polc"/>
    <property type="match status" value="1"/>
</dbReference>